<dbReference type="AlphaFoldDB" id="A0A7T8GTF8"/>
<organism evidence="2 3">
    <name type="scientific">Caligus rogercresseyi</name>
    <name type="common">Sea louse</name>
    <dbReference type="NCBI Taxonomy" id="217165"/>
    <lineage>
        <taxon>Eukaryota</taxon>
        <taxon>Metazoa</taxon>
        <taxon>Ecdysozoa</taxon>
        <taxon>Arthropoda</taxon>
        <taxon>Crustacea</taxon>
        <taxon>Multicrustacea</taxon>
        <taxon>Hexanauplia</taxon>
        <taxon>Copepoda</taxon>
        <taxon>Siphonostomatoida</taxon>
        <taxon>Caligidae</taxon>
        <taxon>Caligus</taxon>
    </lineage>
</organism>
<feature type="compositionally biased region" description="Basic and acidic residues" evidence="1">
    <location>
        <begin position="35"/>
        <end position="50"/>
    </location>
</feature>
<proteinExistence type="predicted"/>
<feature type="region of interest" description="Disordered" evidence="1">
    <location>
        <begin position="1"/>
        <end position="59"/>
    </location>
</feature>
<reference evidence="3" key="1">
    <citation type="submission" date="2021-01" db="EMBL/GenBank/DDBJ databases">
        <title>Caligus Genome Assembly.</title>
        <authorList>
            <person name="Gallardo-Escarate C."/>
        </authorList>
    </citation>
    <scope>NUCLEOTIDE SEQUENCE [LARGE SCALE GENOMIC DNA]</scope>
</reference>
<name>A0A7T8GTF8_CALRO</name>
<keyword evidence="3" id="KW-1185">Reference proteome</keyword>
<evidence type="ECO:0000313" key="2">
    <source>
        <dbReference type="EMBL" id="QQP37260.1"/>
    </source>
</evidence>
<evidence type="ECO:0000256" key="1">
    <source>
        <dbReference type="SAM" id="MobiDB-lite"/>
    </source>
</evidence>
<gene>
    <name evidence="2" type="ORF">FKW44_017470</name>
</gene>
<feature type="non-terminal residue" evidence="2">
    <location>
        <position position="1"/>
    </location>
</feature>
<sequence>QHPRRRAFAAIALTEEADESREEPSSFSIPASKENSIKAERRTADEKGNEAEDEDDDEVFAAASRTRRRSRFTGSSSYTRNRQLRLLRTVHSAQARLQKSPRVPHRISSSFRTTPSIVLSVEEFEEPVRHPNYKNRIISPSPSLKVEVDEEDFYRGLGGGRRLSKLGSSQATIELPDDEDVSLQEEDESLISVDAQLQKGQFLLYDIYELCILLPAESARK</sequence>
<protein>
    <submittedName>
        <fullName evidence="2">Uncharacterized protein</fullName>
    </submittedName>
</protein>
<evidence type="ECO:0000313" key="3">
    <source>
        <dbReference type="Proteomes" id="UP000595437"/>
    </source>
</evidence>
<accession>A0A7T8GTF8</accession>
<dbReference type="Proteomes" id="UP000595437">
    <property type="component" value="Chromosome 12"/>
</dbReference>
<dbReference type="EMBL" id="CP045901">
    <property type="protein sequence ID" value="QQP37260.1"/>
    <property type="molecule type" value="Genomic_DNA"/>
</dbReference>